<dbReference type="OrthoDB" id="520844at2759"/>
<evidence type="ECO:0000313" key="1">
    <source>
        <dbReference type="EMBL" id="PRW56694.1"/>
    </source>
</evidence>
<accession>A0A2P6TRL0</accession>
<comment type="caution">
    <text evidence="1">The sequence shown here is derived from an EMBL/GenBank/DDBJ whole genome shotgun (WGS) entry which is preliminary data.</text>
</comment>
<name>A0A2P6TRL0_CHLSO</name>
<reference evidence="1 2" key="1">
    <citation type="journal article" date="2018" name="Plant J.">
        <title>Genome sequences of Chlorella sorokiniana UTEX 1602 and Micractinium conductrix SAG 241.80: implications to maltose excretion by a green alga.</title>
        <authorList>
            <person name="Arriola M.B."/>
            <person name="Velmurugan N."/>
            <person name="Zhang Y."/>
            <person name="Plunkett M.H."/>
            <person name="Hondzo H."/>
            <person name="Barney B.M."/>
        </authorList>
    </citation>
    <scope>NUCLEOTIDE SEQUENCE [LARGE SCALE GENOMIC DNA]</scope>
    <source>
        <strain evidence="2">UTEX 1602</strain>
    </source>
</reference>
<dbReference type="EMBL" id="LHPG02000008">
    <property type="protein sequence ID" value="PRW56694.1"/>
    <property type="molecule type" value="Genomic_DNA"/>
</dbReference>
<proteinExistence type="predicted"/>
<gene>
    <name evidence="1" type="ORF">C2E21_4503</name>
</gene>
<sequence>MQLKRRFRVTGYLPNTVYRFAASAANSAGAGPENVPRTVFYVCGNGFKDTGAGCQCPAIANCETYAKGICACSKCKQYFTTASSGSSCKCTIDRTNCKTVARDGCSCQACKPGWAEDSSGGCTRITCAPLANCKTYSQVDCKCTQCNSGWGNCDGKDNTGCETLLNTSAHCGSCNAKCTLANAVPRCERGTCTIASCLSGWGDCDNNPANGCETALNTAERCGSCTNKCSLANATPRCDRGTCSIASCAPGWGDCDLKPTNGCETALNTAERCGSCTNKCSLPRATATCAGGTCKVASCDAGWGNCDGRDDTGCWGDCDLDPSNGCETRLNTTTNCGSCNTTCARDNATPTCSSGTCSIDTCAAGWGDCDNNPANGCETRLNSTTNCGACNTTCARDNATPTCGTGVCMVASCDTGWGNCDNDPANGCETPLTTTDHCGSCASACLARQQ</sequence>
<protein>
    <submittedName>
        <fullName evidence="1">Tryptophan synthase alpha chain</fullName>
    </submittedName>
</protein>
<organism evidence="1 2">
    <name type="scientific">Chlorella sorokiniana</name>
    <name type="common">Freshwater green alga</name>
    <dbReference type="NCBI Taxonomy" id="3076"/>
    <lineage>
        <taxon>Eukaryota</taxon>
        <taxon>Viridiplantae</taxon>
        <taxon>Chlorophyta</taxon>
        <taxon>core chlorophytes</taxon>
        <taxon>Trebouxiophyceae</taxon>
        <taxon>Chlorellales</taxon>
        <taxon>Chlorellaceae</taxon>
        <taxon>Chlorella clade</taxon>
        <taxon>Chlorella</taxon>
    </lineage>
</organism>
<dbReference type="AlphaFoldDB" id="A0A2P6TRL0"/>
<evidence type="ECO:0000313" key="2">
    <source>
        <dbReference type="Proteomes" id="UP000239899"/>
    </source>
</evidence>
<dbReference type="Proteomes" id="UP000239899">
    <property type="component" value="Unassembled WGS sequence"/>
</dbReference>
<keyword evidence="2" id="KW-1185">Reference proteome</keyword>